<dbReference type="AlphaFoldDB" id="A0AB40ACT7"/>
<organism evidence="2 3">
    <name type="scientific">Drosophila suzukii</name>
    <name type="common">Spotted-wing drosophila fruit fly</name>
    <dbReference type="NCBI Taxonomy" id="28584"/>
    <lineage>
        <taxon>Eukaryota</taxon>
        <taxon>Metazoa</taxon>
        <taxon>Ecdysozoa</taxon>
        <taxon>Arthropoda</taxon>
        <taxon>Hexapoda</taxon>
        <taxon>Insecta</taxon>
        <taxon>Pterygota</taxon>
        <taxon>Neoptera</taxon>
        <taxon>Endopterygota</taxon>
        <taxon>Diptera</taxon>
        <taxon>Brachycera</taxon>
        <taxon>Muscomorpha</taxon>
        <taxon>Ephydroidea</taxon>
        <taxon>Drosophilidae</taxon>
        <taxon>Drosophila</taxon>
        <taxon>Sophophora</taxon>
    </lineage>
</organism>
<proteinExistence type="predicted"/>
<dbReference type="GeneID" id="118878287"/>
<evidence type="ECO:0008006" key="4">
    <source>
        <dbReference type="Google" id="ProtNLM"/>
    </source>
</evidence>
<evidence type="ECO:0000313" key="2">
    <source>
        <dbReference type="Proteomes" id="UP001652628"/>
    </source>
</evidence>
<feature type="compositionally biased region" description="Low complexity" evidence="1">
    <location>
        <begin position="22"/>
        <end position="36"/>
    </location>
</feature>
<dbReference type="Proteomes" id="UP001652628">
    <property type="component" value="Chromosome X"/>
</dbReference>
<keyword evidence="2" id="KW-1185">Reference proteome</keyword>
<evidence type="ECO:0000313" key="3">
    <source>
        <dbReference type="RefSeq" id="XP_036676152.1"/>
    </source>
</evidence>
<reference evidence="3" key="1">
    <citation type="submission" date="2025-08" db="UniProtKB">
        <authorList>
            <consortium name="RefSeq"/>
        </authorList>
    </citation>
    <scope>IDENTIFICATION</scope>
</reference>
<evidence type="ECO:0000256" key="1">
    <source>
        <dbReference type="SAM" id="MobiDB-lite"/>
    </source>
</evidence>
<dbReference type="RefSeq" id="XP_036676152.1">
    <property type="nucleotide sequence ID" value="XM_036820257.3"/>
</dbReference>
<gene>
    <name evidence="3" type="primary">LOC118878287</name>
</gene>
<accession>A0AB40ACT7</accession>
<feature type="region of interest" description="Disordered" evidence="1">
    <location>
        <begin position="21"/>
        <end position="47"/>
    </location>
</feature>
<protein>
    <recommendedName>
        <fullName evidence="4">C2H2-type domain-containing protein</fullName>
    </recommendedName>
</protein>
<sequence>MSMDRSSINCNLEVIKSTIGVNPHSNSNQNPNSNPSEQFDFDRTENDATHPILRSDHRHQGELVQCLTCRMQFKSFSFSDICAHYIFTHSNRNNCDFSNHLYKCLYCKRDVHYFLRAEKSDPEIYHFCSPRKQS</sequence>
<name>A0AB40ACT7_DROSZ</name>